<keyword evidence="3" id="KW-1185">Reference proteome</keyword>
<proteinExistence type="predicted"/>
<name>A0A521C8B9_9SPHI</name>
<organism evidence="2 3">
    <name type="scientific">Pedobacter westerhofensis</name>
    <dbReference type="NCBI Taxonomy" id="425512"/>
    <lineage>
        <taxon>Bacteria</taxon>
        <taxon>Pseudomonadati</taxon>
        <taxon>Bacteroidota</taxon>
        <taxon>Sphingobacteriia</taxon>
        <taxon>Sphingobacteriales</taxon>
        <taxon>Sphingobacteriaceae</taxon>
        <taxon>Pedobacter</taxon>
    </lineage>
</organism>
<dbReference type="AlphaFoldDB" id="A0A521C8B9"/>
<evidence type="ECO:0000313" key="3">
    <source>
        <dbReference type="Proteomes" id="UP000320300"/>
    </source>
</evidence>
<gene>
    <name evidence="2" type="ORF">SAMN06265348_103272</name>
</gene>
<dbReference type="Proteomes" id="UP000320300">
    <property type="component" value="Unassembled WGS sequence"/>
</dbReference>
<feature type="transmembrane region" description="Helical" evidence="1">
    <location>
        <begin position="23"/>
        <end position="49"/>
    </location>
</feature>
<evidence type="ECO:0000313" key="2">
    <source>
        <dbReference type="EMBL" id="SMO55051.1"/>
    </source>
</evidence>
<sequence>MNNRWVSSDVSLKKLPMNAKKKIPAFTLMEVTIAMLIAAIAIVITYTAYHIISGTYHSYAKKQDRIAAFSLADRLLKKDFLNADQIIRTAEGMEFQSGNGLVIYQFRDSLMLRSQHALRTDTFKFPLQAPRLTFENAEAAEAIDQLEYQTTLEGQNITLTYKKSYSSQSLFK</sequence>
<protein>
    <submittedName>
        <fullName evidence="2">N-terminal methylation motif-containing protein</fullName>
    </submittedName>
</protein>
<reference evidence="2 3" key="1">
    <citation type="submission" date="2017-05" db="EMBL/GenBank/DDBJ databases">
        <authorList>
            <person name="Varghese N."/>
            <person name="Submissions S."/>
        </authorList>
    </citation>
    <scope>NUCLEOTIDE SEQUENCE [LARGE SCALE GENOMIC DNA]</scope>
    <source>
        <strain evidence="2 3">DSM 19036</strain>
    </source>
</reference>
<keyword evidence="1" id="KW-0812">Transmembrane</keyword>
<keyword evidence="1" id="KW-0472">Membrane</keyword>
<dbReference type="EMBL" id="FXTN01000003">
    <property type="protein sequence ID" value="SMO55051.1"/>
    <property type="molecule type" value="Genomic_DNA"/>
</dbReference>
<keyword evidence="1" id="KW-1133">Transmembrane helix</keyword>
<evidence type="ECO:0000256" key="1">
    <source>
        <dbReference type="SAM" id="Phobius"/>
    </source>
</evidence>
<accession>A0A521C8B9</accession>